<feature type="domain" description="Response regulatory" evidence="7">
    <location>
        <begin position="8"/>
        <end position="122"/>
    </location>
</feature>
<dbReference type="FunFam" id="3.40.50.300:FF:000006">
    <property type="entry name" value="DNA-binding transcriptional regulator NtrC"/>
    <property type="match status" value="1"/>
</dbReference>
<name>K6DFR0_SCHAZ</name>
<proteinExistence type="predicted"/>
<dbReference type="Pfam" id="PF00158">
    <property type="entry name" value="Sigma54_activat"/>
    <property type="match status" value="1"/>
</dbReference>
<dbReference type="Gene3D" id="3.40.50.2300">
    <property type="match status" value="1"/>
</dbReference>
<dbReference type="InterPro" id="IPR002078">
    <property type="entry name" value="Sigma_54_int"/>
</dbReference>
<keyword evidence="1" id="KW-0547">Nucleotide-binding</keyword>
<dbReference type="Gene3D" id="1.10.10.60">
    <property type="entry name" value="Homeodomain-like"/>
    <property type="match status" value="1"/>
</dbReference>
<dbReference type="SUPFAM" id="SSF52172">
    <property type="entry name" value="CheY-like"/>
    <property type="match status" value="1"/>
</dbReference>
<keyword evidence="2" id="KW-0067">ATP-binding</keyword>
<dbReference type="SMART" id="SM00448">
    <property type="entry name" value="REC"/>
    <property type="match status" value="1"/>
</dbReference>
<dbReference type="GO" id="GO:0005524">
    <property type="term" value="F:ATP binding"/>
    <property type="evidence" value="ECO:0007669"/>
    <property type="project" value="UniProtKB-KW"/>
</dbReference>
<dbReference type="InterPro" id="IPR025662">
    <property type="entry name" value="Sigma_54_int_dom_ATP-bd_1"/>
</dbReference>
<evidence type="ECO:0000259" key="7">
    <source>
        <dbReference type="PROSITE" id="PS50110"/>
    </source>
</evidence>
<keyword evidence="4" id="KW-0804">Transcription</keyword>
<dbReference type="InterPro" id="IPR027417">
    <property type="entry name" value="P-loop_NTPase"/>
</dbReference>
<evidence type="ECO:0000259" key="6">
    <source>
        <dbReference type="PROSITE" id="PS50045"/>
    </source>
</evidence>
<dbReference type="SUPFAM" id="SSF52540">
    <property type="entry name" value="P-loop containing nucleoside triphosphate hydrolases"/>
    <property type="match status" value="1"/>
</dbReference>
<evidence type="ECO:0000256" key="1">
    <source>
        <dbReference type="ARBA" id="ARBA00022741"/>
    </source>
</evidence>
<dbReference type="SMART" id="SM00382">
    <property type="entry name" value="AAA"/>
    <property type="match status" value="1"/>
</dbReference>
<dbReference type="STRING" id="1131731.BAZO_10096"/>
<evidence type="ECO:0000313" key="9">
    <source>
        <dbReference type="Proteomes" id="UP000006315"/>
    </source>
</evidence>
<dbReference type="PATRIC" id="fig|1131731.3.peg.2116"/>
<dbReference type="AlphaFoldDB" id="K6DFR0"/>
<keyword evidence="9" id="KW-1185">Reference proteome</keyword>
<accession>K6DFR0</accession>
<dbReference type="PROSITE" id="PS00688">
    <property type="entry name" value="SIGMA54_INTERACT_3"/>
    <property type="match status" value="1"/>
</dbReference>
<evidence type="ECO:0000256" key="3">
    <source>
        <dbReference type="ARBA" id="ARBA00023015"/>
    </source>
</evidence>
<evidence type="ECO:0000313" key="8">
    <source>
        <dbReference type="EMBL" id="EKN67154.1"/>
    </source>
</evidence>
<dbReference type="InterPro" id="IPR025944">
    <property type="entry name" value="Sigma_54_int_dom_CS"/>
</dbReference>
<dbReference type="Gene3D" id="1.10.8.60">
    <property type="match status" value="1"/>
</dbReference>
<dbReference type="CDD" id="cd00009">
    <property type="entry name" value="AAA"/>
    <property type="match status" value="1"/>
</dbReference>
<evidence type="ECO:0000256" key="5">
    <source>
        <dbReference type="PROSITE-ProRule" id="PRU00169"/>
    </source>
</evidence>
<keyword evidence="3" id="KW-0805">Transcription regulation</keyword>
<dbReference type="PROSITE" id="PS50110">
    <property type="entry name" value="RESPONSE_REGULATORY"/>
    <property type="match status" value="1"/>
</dbReference>
<dbReference type="Pfam" id="PF02954">
    <property type="entry name" value="HTH_8"/>
    <property type="match status" value="1"/>
</dbReference>
<dbReference type="PROSITE" id="PS00675">
    <property type="entry name" value="SIGMA54_INTERACT_1"/>
    <property type="match status" value="1"/>
</dbReference>
<evidence type="ECO:0000256" key="2">
    <source>
        <dbReference type="ARBA" id="ARBA00022840"/>
    </source>
</evidence>
<dbReference type="Gene3D" id="3.40.50.300">
    <property type="entry name" value="P-loop containing nucleotide triphosphate hydrolases"/>
    <property type="match status" value="1"/>
</dbReference>
<evidence type="ECO:0000256" key="4">
    <source>
        <dbReference type="ARBA" id="ARBA00023163"/>
    </source>
</evidence>
<dbReference type="InterPro" id="IPR058031">
    <property type="entry name" value="AAA_lid_NorR"/>
</dbReference>
<dbReference type="Pfam" id="PF00072">
    <property type="entry name" value="Response_reg"/>
    <property type="match status" value="1"/>
</dbReference>
<gene>
    <name evidence="8" type="ORF">BAZO_10096</name>
</gene>
<organism evidence="8 9">
    <name type="scientific">Schinkia azotoformans LMG 9581</name>
    <dbReference type="NCBI Taxonomy" id="1131731"/>
    <lineage>
        <taxon>Bacteria</taxon>
        <taxon>Bacillati</taxon>
        <taxon>Bacillota</taxon>
        <taxon>Bacilli</taxon>
        <taxon>Bacillales</taxon>
        <taxon>Bacillaceae</taxon>
        <taxon>Calidifontibacillus/Schinkia group</taxon>
        <taxon>Schinkia</taxon>
    </lineage>
</organism>
<feature type="modified residue" description="4-aspartylphosphate" evidence="5">
    <location>
        <position position="57"/>
    </location>
</feature>
<protein>
    <submittedName>
        <fullName evidence="8">Two component sigma-54 specific Fis family transcriptional regulator</fullName>
    </submittedName>
</protein>
<dbReference type="PANTHER" id="PTHR32071:SF119">
    <property type="entry name" value="SIGMA L-DEPENDENT TRANSCRIPTIONAL REGULATOR YPLP-RELATED"/>
    <property type="match status" value="1"/>
</dbReference>
<dbReference type="EMBL" id="AJLR01000051">
    <property type="protein sequence ID" value="EKN67154.1"/>
    <property type="molecule type" value="Genomic_DNA"/>
</dbReference>
<keyword evidence="5" id="KW-0597">Phosphoprotein</keyword>
<dbReference type="InterPro" id="IPR002197">
    <property type="entry name" value="HTH_Fis"/>
</dbReference>
<dbReference type="InterPro" id="IPR011006">
    <property type="entry name" value="CheY-like_superfamily"/>
</dbReference>
<dbReference type="GO" id="GO:0043565">
    <property type="term" value="F:sequence-specific DNA binding"/>
    <property type="evidence" value="ECO:0007669"/>
    <property type="project" value="InterPro"/>
</dbReference>
<reference evidence="8 9" key="1">
    <citation type="journal article" date="2012" name="Front. Microbiol.">
        <title>Redundancy and modularity in membrane-associated dissimilatory nitrate reduction in Bacillus.</title>
        <authorList>
            <person name="Heylen K."/>
            <person name="Keltjens J."/>
        </authorList>
    </citation>
    <scope>NUCLEOTIDE SEQUENCE [LARGE SCALE GENOMIC DNA]</scope>
    <source>
        <strain evidence="8 9">LMG 9581</strain>
    </source>
</reference>
<comment type="caution">
    <text evidence="8">The sequence shown here is derived from an EMBL/GenBank/DDBJ whole genome shotgun (WGS) entry which is preliminary data.</text>
</comment>
<dbReference type="Pfam" id="PF25601">
    <property type="entry name" value="AAA_lid_14"/>
    <property type="match status" value="1"/>
</dbReference>
<dbReference type="Proteomes" id="UP000006315">
    <property type="component" value="Unassembled WGS sequence"/>
</dbReference>
<feature type="domain" description="Sigma-54 factor interaction" evidence="6">
    <location>
        <begin position="144"/>
        <end position="369"/>
    </location>
</feature>
<dbReference type="GO" id="GO:0006355">
    <property type="term" value="P:regulation of DNA-templated transcription"/>
    <property type="evidence" value="ECO:0007669"/>
    <property type="project" value="InterPro"/>
</dbReference>
<dbReference type="PROSITE" id="PS50045">
    <property type="entry name" value="SIGMA54_INTERACT_4"/>
    <property type="match status" value="1"/>
</dbReference>
<sequence length="502" mass="57053">MRDDSMTHVAIIDDEREVCTFLEHFLTSKGFTVKVAYSGEQSDLLMDGPPFQLAMIDVKLPDTNGFAILKKLKEKQPNCKVIIMTGFSTVKTAIEAIKLGANDYIEKPFDDLDQLEALIDEMITHDASIVQSEANRLAGEVGFITGQNEEMNHLLTIAYKIAKKNINVLIQGETGTGKEVLAKFIHQASCRADQTFIGVNCGALSESLLESELFGHEKGAFTGATQLRKGLFELANSGTLFLDEIAEASPAIQVKLLRVLETREFMRVGSEKVFRTNARIVAASHVNLDEAVREKKFRQDLLYRLNVVKLEILPLRKRIDDISTLLSHFLEKYDAQHITFTTEAMRLLETYDWPGNIRELVNVVTRAITLSEGETTQITKDYLPCYIQNTNKKEYEEKEVKRSFSESIINHEKSRTNPYFSDLKKYLDNWNAELLFYWQSDQAVPLEVITEKIKELEDVTGKAFIKKALNSTLGNRKEAADLLKITPRQLRYLFKEKKHSPL</sequence>
<dbReference type="GO" id="GO:0000160">
    <property type="term" value="P:phosphorelay signal transduction system"/>
    <property type="evidence" value="ECO:0007669"/>
    <property type="project" value="InterPro"/>
</dbReference>
<dbReference type="InterPro" id="IPR001789">
    <property type="entry name" value="Sig_transdc_resp-reg_receiver"/>
</dbReference>
<dbReference type="InterPro" id="IPR003593">
    <property type="entry name" value="AAA+_ATPase"/>
</dbReference>
<dbReference type="PANTHER" id="PTHR32071">
    <property type="entry name" value="TRANSCRIPTIONAL REGULATORY PROTEIN"/>
    <property type="match status" value="1"/>
</dbReference>